<name>A0AA39PPF1_9AGAR</name>
<dbReference type="EMBL" id="JAUEPR010000003">
    <property type="protein sequence ID" value="KAK0487779.1"/>
    <property type="molecule type" value="Genomic_DNA"/>
</dbReference>
<comment type="caution">
    <text evidence="1">The sequence shown here is derived from an EMBL/GenBank/DDBJ whole genome shotgun (WGS) entry which is preliminary data.</text>
</comment>
<dbReference type="Proteomes" id="UP001175227">
    <property type="component" value="Unassembled WGS sequence"/>
</dbReference>
<accession>A0AA39PPF1</accession>
<keyword evidence="2" id="KW-1185">Reference proteome</keyword>
<dbReference type="AlphaFoldDB" id="A0AA39PPF1"/>
<gene>
    <name evidence="1" type="ORF">IW261DRAFT_1655193</name>
</gene>
<protein>
    <submittedName>
        <fullName evidence="1">Uncharacterized protein</fullName>
    </submittedName>
</protein>
<sequence>MTAIHLTAAAVIPDQYCTPLENGRVGLQHFISHHETLLSSIHRIPIEVLTLIFLESCKDDDVLHTNISVIPSLHRQSVELYSTGVWYQELEAFCWAPCPRKTTLGIHLWHLVLKDFIGRPRLIPEFLNRLTELEHLITLEIMNVILGAVEIKGDPSDWRYIIPRTDNVRKWIQSIPSSGSSDGPRPLRNVFMVDINVLLLMELAPGIQSLVVHEAEDASFSTITDRLLRRLTIKSDSHNTKPILLQLRDIVFLFDEEVSENILARMIDSRCTRMMYGGESSLLASAALGIRTGREVRKETVE</sequence>
<organism evidence="1 2">
    <name type="scientific">Armillaria novae-zelandiae</name>
    <dbReference type="NCBI Taxonomy" id="153914"/>
    <lineage>
        <taxon>Eukaryota</taxon>
        <taxon>Fungi</taxon>
        <taxon>Dikarya</taxon>
        <taxon>Basidiomycota</taxon>
        <taxon>Agaricomycotina</taxon>
        <taxon>Agaricomycetes</taxon>
        <taxon>Agaricomycetidae</taxon>
        <taxon>Agaricales</taxon>
        <taxon>Marasmiineae</taxon>
        <taxon>Physalacriaceae</taxon>
        <taxon>Armillaria</taxon>
    </lineage>
</organism>
<reference evidence="1" key="1">
    <citation type="submission" date="2023-06" db="EMBL/GenBank/DDBJ databases">
        <authorList>
            <consortium name="Lawrence Berkeley National Laboratory"/>
            <person name="Ahrendt S."/>
            <person name="Sahu N."/>
            <person name="Indic B."/>
            <person name="Wong-Bajracharya J."/>
            <person name="Merenyi Z."/>
            <person name="Ke H.-M."/>
            <person name="Monk M."/>
            <person name="Kocsube S."/>
            <person name="Drula E."/>
            <person name="Lipzen A."/>
            <person name="Balint B."/>
            <person name="Henrissat B."/>
            <person name="Andreopoulos B."/>
            <person name="Martin F.M."/>
            <person name="Harder C.B."/>
            <person name="Rigling D."/>
            <person name="Ford K.L."/>
            <person name="Foster G.D."/>
            <person name="Pangilinan J."/>
            <person name="Papanicolaou A."/>
            <person name="Barry K."/>
            <person name="LaButti K."/>
            <person name="Viragh M."/>
            <person name="Koriabine M."/>
            <person name="Yan M."/>
            <person name="Riley R."/>
            <person name="Champramary S."/>
            <person name="Plett K.L."/>
            <person name="Tsai I.J."/>
            <person name="Slot J."/>
            <person name="Sipos G."/>
            <person name="Plett J."/>
            <person name="Nagy L.G."/>
            <person name="Grigoriev I.V."/>
        </authorList>
    </citation>
    <scope>NUCLEOTIDE SEQUENCE</scope>
    <source>
        <strain evidence="1">ICMP 16352</strain>
    </source>
</reference>
<proteinExistence type="predicted"/>
<evidence type="ECO:0000313" key="2">
    <source>
        <dbReference type="Proteomes" id="UP001175227"/>
    </source>
</evidence>
<evidence type="ECO:0000313" key="1">
    <source>
        <dbReference type="EMBL" id="KAK0487779.1"/>
    </source>
</evidence>